<sequence length="226" mass="25423">MKEKRAELKEQIPAEPARRKRSRKAVFLTWLRKIHLYVGLWGAVLGLLFGVTGILLNHRAIMKIPVEKTAQKTVQVALPDKQFASPQELSAWIQQHLQFKPVAPPLIKKEPARNVIWSGLAMQQPEKWSVGLHRPQGAINAEYFVGNRFVKLDQIDATPIGTLTRLHMSVGVNAFWVLLADTIAGSLILLSITGLLLWTQLHTLRTAAVLTTIGALCWSIWFMWAV</sequence>
<dbReference type="Proteomes" id="UP001225596">
    <property type="component" value="Unassembled WGS sequence"/>
</dbReference>
<dbReference type="PANTHER" id="PTHR40115">
    <property type="entry name" value="INNER MEMBRANE PROTEIN WITH PEPSY TM HELIX"/>
    <property type="match status" value="1"/>
</dbReference>
<keyword evidence="1" id="KW-0472">Membrane</keyword>
<feature type="transmembrane region" description="Helical" evidence="1">
    <location>
        <begin position="204"/>
        <end position="224"/>
    </location>
</feature>
<reference evidence="2 3" key="1">
    <citation type="submission" date="2023-08" db="EMBL/GenBank/DDBJ databases">
        <title>Oxalobacteraceae gen .nov., isolated from river sludge outside the plant.</title>
        <authorList>
            <person name="Zhao S.Y."/>
        </authorList>
    </citation>
    <scope>NUCLEOTIDE SEQUENCE [LARGE SCALE GENOMIC DNA]</scope>
    <source>
        <strain evidence="2 3">R-40</strain>
    </source>
</reference>
<keyword evidence="3" id="KW-1185">Reference proteome</keyword>
<dbReference type="Pfam" id="PF16357">
    <property type="entry name" value="PepSY_TM_like_2"/>
    <property type="match status" value="1"/>
</dbReference>
<dbReference type="InterPro" id="IPR032307">
    <property type="entry name" value="PepSY_TM-like_2"/>
</dbReference>
<comment type="caution">
    <text evidence="2">The sequence shown here is derived from an EMBL/GenBank/DDBJ whole genome shotgun (WGS) entry which is preliminary data.</text>
</comment>
<evidence type="ECO:0000256" key="1">
    <source>
        <dbReference type="SAM" id="Phobius"/>
    </source>
</evidence>
<evidence type="ECO:0000313" key="2">
    <source>
        <dbReference type="EMBL" id="MDQ9172028.1"/>
    </source>
</evidence>
<evidence type="ECO:0000313" key="3">
    <source>
        <dbReference type="Proteomes" id="UP001225596"/>
    </source>
</evidence>
<dbReference type="PANTHER" id="PTHR40115:SF1">
    <property type="entry name" value="INNER MEMBRANE PROTEIN WITH PEPSY TM HELIX"/>
    <property type="match status" value="1"/>
</dbReference>
<protein>
    <submittedName>
        <fullName evidence="2">PepSY-associated TM helix domain-containing protein</fullName>
    </submittedName>
</protein>
<accession>A0ABU1BUQ1</accession>
<feature type="transmembrane region" description="Helical" evidence="1">
    <location>
        <begin position="34"/>
        <end position="56"/>
    </location>
</feature>
<feature type="transmembrane region" description="Helical" evidence="1">
    <location>
        <begin position="175"/>
        <end position="198"/>
    </location>
</feature>
<keyword evidence="1" id="KW-0812">Transmembrane</keyword>
<dbReference type="EMBL" id="JAUYVH010000015">
    <property type="protein sequence ID" value="MDQ9172028.1"/>
    <property type="molecule type" value="Genomic_DNA"/>
</dbReference>
<keyword evidence="1" id="KW-1133">Transmembrane helix</keyword>
<gene>
    <name evidence="2" type="ORF">Q8A64_16555</name>
</gene>
<proteinExistence type="predicted"/>
<dbReference type="RefSeq" id="WP_338438025.1">
    <property type="nucleotide sequence ID" value="NZ_JAUYVH010000015.1"/>
</dbReference>
<name>A0ABU1BUQ1_9BURK</name>
<organism evidence="2 3">
    <name type="scientific">Keguizhuia sedimenti</name>
    <dbReference type="NCBI Taxonomy" id="3064264"/>
    <lineage>
        <taxon>Bacteria</taxon>
        <taxon>Pseudomonadati</taxon>
        <taxon>Pseudomonadota</taxon>
        <taxon>Betaproteobacteria</taxon>
        <taxon>Burkholderiales</taxon>
        <taxon>Oxalobacteraceae</taxon>
        <taxon>Keguizhuia</taxon>
    </lineage>
</organism>